<reference evidence="6 7" key="1">
    <citation type="submission" date="2018-08" db="EMBL/GenBank/DDBJ databases">
        <title>Isolation, diversity and antifungal activity of Actinobacteria from wheat.</title>
        <authorList>
            <person name="Han C."/>
        </authorList>
    </citation>
    <scope>NUCLEOTIDE SEQUENCE [LARGE SCALE GENOMIC DNA]</scope>
    <source>
        <strain evidence="6 7">NEAU-YY421</strain>
    </source>
</reference>
<evidence type="ECO:0000256" key="3">
    <source>
        <dbReference type="ARBA" id="ARBA00023125"/>
    </source>
</evidence>
<dbReference type="SUPFAM" id="SSF53850">
    <property type="entry name" value="Periplasmic binding protein-like II"/>
    <property type="match status" value="1"/>
</dbReference>
<dbReference type="EMBL" id="QUAK01000116">
    <property type="protein sequence ID" value="RFU84688.1"/>
    <property type="molecule type" value="Genomic_DNA"/>
</dbReference>
<dbReference type="InterPro" id="IPR005119">
    <property type="entry name" value="LysR_subst-bd"/>
</dbReference>
<dbReference type="GO" id="GO:0003677">
    <property type="term" value="F:DNA binding"/>
    <property type="evidence" value="ECO:0007669"/>
    <property type="project" value="UniProtKB-KW"/>
</dbReference>
<dbReference type="Gene3D" id="3.40.190.10">
    <property type="entry name" value="Periplasmic binding protein-like II"/>
    <property type="match status" value="2"/>
</dbReference>
<comment type="similarity">
    <text evidence="1">Belongs to the LysR transcriptional regulatory family.</text>
</comment>
<dbReference type="PANTHER" id="PTHR30346:SF29">
    <property type="entry name" value="LYSR SUBSTRATE-BINDING"/>
    <property type="match status" value="1"/>
</dbReference>
<dbReference type="InterPro" id="IPR000847">
    <property type="entry name" value="LysR_HTH_N"/>
</dbReference>
<evidence type="ECO:0000256" key="4">
    <source>
        <dbReference type="ARBA" id="ARBA00023163"/>
    </source>
</evidence>
<organism evidence="6 7">
    <name type="scientific">Streptomyces triticagri</name>
    <dbReference type="NCBI Taxonomy" id="2293568"/>
    <lineage>
        <taxon>Bacteria</taxon>
        <taxon>Bacillati</taxon>
        <taxon>Actinomycetota</taxon>
        <taxon>Actinomycetes</taxon>
        <taxon>Kitasatosporales</taxon>
        <taxon>Streptomycetaceae</taxon>
        <taxon>Streptomyces</taxon>
    </lineage>
</organism>
<sequence>MIDLRRLAVLRAVSRCGTVTAAAEVVHMTPSAASQQIRRLAKELGVELLEPHGRRVRLELLEPHGRRVRLTPAARGLLRHADHIEQYWQEAESELHAAHSSVPSGVLRVAGFPTAGCTLLAPMVARLQSEWPQLTVELREAEPPDCYDLLFAGDADLVVVDSSPTAPAPSDVRFDHQALFDDPYDILTHRDHRLAGAAAVELADLADEPWIVGPPTTSCRRLDLAACEAAGFLPTIAHQARDFPLRATLVGLGLGVTLIPRLVRIPSDLPVVRMPLTGEQLPSRRLVRVVRAGSAQHPAIAAAVDALDRSRAHEHSYG</sequence>
<keyword evidence="2" id="KW-0805">Transcription regulation</keyword>
<name>A0A372M191_9ACTN</name>
<dbReference type="PROSITE" id="PS50931">
    <property type="entry name" value="HTH_LYSR"/>
    <property type="match status" value="1"/>
</dbReference>
<keyword evidence="7" id="KW-1185">Reference proteome</keyword>
<evidence type="ECO:0000256" key="2">
    <source>
        <dbReference type="ARBA" id="ARBA00023015"/>
    </source>
</evidence>
<dbReference type="SUPFAM" id="SSF46785">
    <property type="entry name" value="Winged helix' DNA-binding domain"/>
    <property type="match status" value="1"/>
</dbReference>
<dbReference type="PANTHER" id="PTHR30346">
    <property type="entry name" value="TRANSCRIPTIONAL DUAL REGULATOR HCAR-RELATED"/>
    <property type="match status" value="1"/>
</dbReference>
<dbReference type="Proteomes" id="UP000263094">
    <property type="component" value="Unassembled WGS sequence"/>
</dbReference>
<evidence type="ECO:0000256" key="1">
    <source>
        <dbReference type="ARBA" id="ARBA00009437"/>
    </source>
</evidence>
<evidence type="ECO:0000313" key="6">
    <source>
        <dbReference type="EMBL" id="RFU84688.1"/>
    </source>
</evidence>
<keyword evidence="3" id="KW-0238">DNA-binding</keyword>
<dbReference type="Pfam" id="PF00126">
    <property type="entry name" value="HTH_1"/>
    <property type="match status" value="1"/>
</dbReference>
<dbReference type="GO" id="GO:0032993">
    <property type="term" value="C:protein-DNA complex"/>
    <property type="evidence" value="ECO:0007669"/>
    <property type="project" value="TreeGrafter"/>
</dbReference>
<dbReference type="InterPro" id="IPR036388">
    <property type="entry name" value="WH-like_DNA-bd_sf"/>
</dbReference>
<dbReference type="Gene3D" id="1.10.10.10">
    <property type="entry name" value="Winged helix-like DNA-binding domain superfamily/Winged helix DNA-binding domain"/>
    <property type="match status" value="1"/>
</dbReference>
<evidence type="ECO:0000259" key="5">
    <source>
        <dbReference type="PROSITE" id="PS50931"/>
    </source>
</evidence>
<dbReference type="InterPro" id="IPR036390">
    <property type="entry name" value="WH_DNA-bd_sf"/>
</dbReference>
<feature type="domain" description="HTH lysR-type" evidence="5">
    <location>
        <begin position="2"/>
        <end position="59"/>
    </location>
</feature>
<comment type="caution">
    <text evidence="6">The sequence shown here is derived from an EMBL/GenBank/DDBJ whole genome shotgun (WGS) entry which is preliminary data.</text>
</comment>
<dbReference type="Pfam" id="PF03466">
    <property type="entry name" value="LysR_substrate"/>
    <property type="match status" value="1"/>
</dbReference>
<protein>
    <submittedName>
        <fullName evidence="6">LysR family transcriptional regulator</fullName>
    </submittedName>
</protein>
<keyword evidence="4" id="KW-0804">Transcription</keyword>
<proteinExistence type="inferred from homology"/>
<dbReference type="OrthoDB" id="4131546at2"/>
<dbReference type="CDD" id="cd08423">
    <property type="entry name" value="PBP2_LTTR_like_6"/>
    <property type="match status" value="1"/>
</dbReference>
<evidence type="ECO:0000313" key="7">
    <source>
        <dbReference type="Proteomes" id="UP000263094"/>
    </source>
</evidence>
<dbReference type="GO" id="GO:0003700">
    <property type="term" value="F:DNA-binding transcription factor activity"/>
    <property type="evidence" value="ECO:0007669"/>
    <property type="project" value="InterPro"/>
</dbReference>
<dbReference type="AlphaFoldDB" id="A0A372M191"/>
<accession>A0A372M191</accession>
<gene>
    <name evidence="6" type="ORF">DY218_21330</name>
</gene>